<evidence type="ECO:0000259" key="2">
    <source>
        <dbReference type="Pfam" id="PF07000"/>
    </source>
</evidence>
<proteinExistence type="inferred from homology"/>
<accession>A0ABD2WMA9</accession>
<evidence type="ECO:0000313" key="5">
    <source>
        <dbReference type="Proteomes" id="UP001627154"/>
    </source>
</evidence>
<dbReference type="Proteomes" id="UP001627154">
    <property type="component" value="Unassembled WGS sequence"/>
</dbReference>
<reference evidence="4 5" key="1">
    <citation type="journal article" date="2024" name="bioRxiv">
        <title>A reference genome for Trichogramma kaykai: A tiny desert-dwelling parasitoid wasp with competing sex-ratio distorters.</title>
        <authorList>
            <person name="Culotta J."/>
            <person name="Lindsey A.R."/>
        </authorList>
    </citation>
    <scope>NUCLEOTIDE SEQUENCE [LARGE SCALE GENOMIC DNA]</scope>
    <source>
        <strain evidence="4 5">KSX58</strain>
    </source>
</reference>
<evidence type="ECO:0000313" key="4">
    <source>
        <dbReference type="EMBL" id="KAL3393954.1"/>
    </source>
</evidence>
<comment type="similarity">
    <text evidence="1">Belongs to the UPF0415 family.</text>
</comment>
<evidence type="ECO:0000259" key="3">
    <source>
        <dbReference type="Pfam" id="PF18474"/>
    </source>
</evidence>
<evidence type="ECO:0000256" key="1">
    <source>
        <dbReference type="ARBA" id="ARBA00006588"/>
    </source>
</evidence>
<organism evidence="4 5">
    <name type="scientific">Trichogramma kaykai</name>
    <dbReference type="NCBI Taxonomy" id="54128"/>
    <lineage>
        <taxon>Eukaryota</taxon>
        <taxon>Metazoa</taxon>
        <taxon>Ecdysozoa</taxon>
        <taxon>Arthropoda</taxon>
        <taxon>Hexapoda</taxon>
        <taxon>Insecta</taxon>
        <taxon>Pterygota</taxon>
        <taxon>Neoptera</taxon>
        <taxon>Endopterygota</taxon>
        <taxon>Hymenoptera</taxon>
        <taxon>Apocrita</taxon>
        <taxon>Proctotrupomorpha</taxon>
        <taxon>Chalcidoidea</taxon>
        <taxon>Trichogrammatidae</taxon>
        <taxon>Trichogramma</taxon>
    </lineage>
</organism>
<dbReference type="PANTHER" id="PTHR13379:SF0">
    <property type="entry name" value="UPF0415 PROTEIN C7ORF25"/>
    <property type="match status" value="1"/>
</dbReference>
<evidence type="ECO:0008006" key="6">
    <source>
        <dbReference type="Google" id="ProtNLM"/>
    </source>
</evidence>
<dbReference type="Pfam" id="PF18474">
    <property type="entry name" value="DUF5614"/>
    <property type="match status" value="1"/>
</dbReference>
<sequence length="400" mass="45027">METQELLECFDEKIEWGWQMIEKLKQVHKVEGIDKLIRKIQQEVKFLKKVRSTGNVKKEHLQSTNLIHLNAIVERLLSANEPVSVLKPFKNENSRLEVDIVCNGGSSWVKVIARNAKALTLISCGNAEYGQKSVLDQAEAYLKCAKNYPHMYKPPDIIFYFACGIEIPLAQKLENSLNIIVEGKKIDVLAEDDVAFDDALYSESDSQSKSSSNSNLCDLLELNKSIETKSIGILNLDVSTLLAYVTNMTNGHANFLYVEPLLNQQAMWERSSPLKPVLDQLFQDKELIVCQTAYDNFTNIINLIGGENEKKRANELINTVKIVNDIPQGRVMELSLGGKIKERSRLVFATGENFKSITVSANEGFVRAARMQGVECMVYIHEPRSLSEIKELSPLDPESS</sequence>
<dbReference type="Pfam" id="PF07000">
    <property type="entry name" value="DUF1308"/>
    <property type="match status" value="1"/>
</dbReference>
<gene>
    <name evidence="4" type="ORF">TKK_011631</name>
</gene>
<comment type="caution">
    <text evidence="4">The sequence shown here is derived from an EMBL/GenBank/DDBJ whole genome shotgun (WGS) entry which is preliminary data.</text>
</comment>
<dbReference type="InterPro" id="IPR010733">
    <property type="entry name" value="DUF1308"/>
</dbReference>
<protein>
    <recommendedName>
        <fullName evidence="6">DUF1308 domain-containing protein</fullName>
    </recommendedName>
</protein>
<dbReference type="EMBL" id="JBJJXI010000094">
    <property type="protein sequence ID" value="KAL3393954.1"/>
    <property type="molecule type" value="Genomic_DNA"/>
</dbReference>
<feature type="domain" description="DUF5614" evidence="3">
    <location>
        <begin position="25"/>
        <end position="210"/>
    </location>
</feature>
<keyword evidence="5" id="KW-1185">Reference proteome</keyword>
<dbReference type="AlphaFoldDB" id="A0ABD2WMA9"/>
<dbReference type="PANTHER" id="PTHR13379">
    <property type="entry name" value="UNCHARACTERIZED DUF1308"/>
    <property type="match status" value="1"/>
</dbReference>
<dbReference type="InterPro" id="IPR041076">
    <property type="entry name" value="DUF5614"/>
</dbReference>
<name>A0ABD2WMA9_9HYME</name>
<feature type="domain" description="DUF1308" evidence="2">
    <location>
        <begin position="234"/>
        <end position="392"/>
    </location>
</feature>